<comment type="function">
    <text evidence="6">Irreversibly catalyzes the reduction of fumarate to succinate.</text>
</comment>
<comment type="cofactor">
    <cofactor evidence="6">
        <name>FAD</name>
        <dbReference type="ChEBI" id="CHEBI:57692"/>
    </cofactor>
    <text evidence="6">Binds 1 FAD per monomer.</text>
</comment>
<dbReference type="GO" id="GO:0010181">
    <property type="term" value="F:FMN binding"/>
    <property type="evidence" value="ECO:0007669"/>
    <property type="project" value="InterPro"/>
</dbReference>
<comment type="catalytic activity">
    <reaction evidence="5 6">
        <text>succinate + NAD(+) = fumarate + NADH + H(+)</text>
        <dbReference type="Rhea" id="RHEA:18281"/>
        <dbReference type="ChEBI" id="CHEBI:15378"/>
        <dbReference type="ChEBI" id="CHEBI:29806"/>
        <dbReference type="ChEBI" id="CHEBI:30031"/>
        <dbReference type="ChEBI" id="CHEBI:57540"/>
        <dbReference type="ChEBI" id="CHEBI:57945"/>
        <dbReference type="EC" id="1.3.1.6"/>
    </reaction>
</comment>
<dbReference type="InterPro" id="IPR027477">
    <property type="entry name" value="Succ_DH/fumarate_Rdtase_cat_sf"/>
</dbReference>
<dbReference type="FunCoup" id="K0KII7">
    <property type="interactions" value="81"/>
</dbReference>
<evidence type="ECO:0000256" key="4">
    <source>
        <dbReference type="ARBA" id="ARBA00023002"/>
    </source>
</evidence>
<dbReference type="eggNOG" id="KOG2404">
    <property type="taxonomic scope" value="Eukaryota"/>
</dbReference>
<evidence type="ECO:0000313" key="9">
    <source>
        <dbReference type="Proteomes" id="UP000009328"/>
    </source>
</evidence>
<gene>
    <name evidence="8" type="ORF">BN7_4613b</name>
</gene>
<dbReference type="Gene3D" id="3.90.700.10">
    <property type="entry name" value="Succinate dehydrogenase/fumarate reductase flavoprotein, catalytic domain"/>
    <property type="match status" value="1"/>
</dbReference>
<comment type="caution">
    <text evidence="8">The sequence shown here is derived from an EMBL/GenBank/DDBJ whole genome shotgun (WGS) entry which is preliminary data.</text>
</comment>
<evidence type="ECO:0000256" key="5">
    <source>
        <dbReference type="ARBA" id="ARBA00050832"/>
    </source>
</evidence>
<dbReference type="EMBL" id="CAIF01000178">
    <property type="protein sequence ID" value="CCH45035.1"/>
    <property type="molecule type" value="Genomic_DNA"/>
</dbReference>
<dbReference type="NCBIfam" id="TIGR01813">
    <property type="entry name" value="flavo_cyto_c"/>
    <property type="match status" value="1"/>
</dbReference>
<dbReference type="Gene3D" id="3.50.50.60">
    <property type="entry name" value="FAD/NAD(P)-binding domain"/>
    <property type="match status" value="1"/>
</dbReference>
<dbReference type="FunFam" id="3.90.700.10:FF:000007">
    <property type="entry name" value="NADH-dependent fumarate reductase"/>
    <property type="match status" value="1"/>
</dbReference>
<dbReference type="InterPro" id="IPR050315">
    <property type="entry name" value="FAD-oxidoreductase_2"/>
</dbReference>
<dbReference type="SUPFAM" id="SSF56425">
    <property type="entry name" value="Succinate dehydrogenase/fumarate reductase flavoprotein, catalytic domain"/>
    <property type="match status" value="1"/>
</dbReference>
<evidence type="ECO:0000256" key="2">
    <source>
        <dbReference type="ARBA" id="ARBA00022630"/>
    </source>
</evidence>
<keyword evidence="3 6" id="KW-0274">FAD</keyword>
<protein>
    <recommendedName>
        <fullName evidence="6">Fumarate reductase</fullName>
        <ecNumber evidence="6">1.3.1.6</ecNumber>
    </recommendedName>
</protein>
<dbReference type="Pfam" id="PF00890">
    <property type="entry name" value="FAD_binding_2"/>
    <property type="match status" value="1"/>
</dbReference>
<dbReference type="PANTHER" id="PTHR43400:SF7">
    <property type="entry name" value="FAD-DEPENDENT OXIDOREDUCTASE 2 FAD BINDING DOMAIN-CONTAINING PROTEIN"/>
    <property type="match status" value="1"/>
</dbReference>
<keyword evidence="2 6" id="KW-0285">Flavoprotein</keyword>
<dbReference type="InterPro" id="IPR003953">
    <property type="entry name" value="FAD-dep_OxRdtase_2_FAD-bd"/>
</dbReference>
<evidence type="ECO:0000256" key="6">
    <source>
        <dbReference type="RuleBase" id="RU366062"/>
    </source>
</evidence>
<accession>K0KII7</accession>
<dbReference type="Proteomes" id="UP000009328">
    <property type="component" value="Unassembled WGS sequence"/>
</dbReference>
<dbReference type="EC" id="1.3.1.6" evidence="6"/>
<dbReference type="GO" id="GO:0016156">
    <property type="term" value="F:fumarate reductase (NADH) activity"/>
    <property type="evidence" value="ECO:0007669"/>
    <property type="project" value="UniProtKB-EC"/>
</dbReference>
<dbReference type="SUPFAM" id="SSF51905">
    <property type="entry name" value="FAD/NAD(P)-binding domain"/>
    <property type="match status" value="1"/>
</dbReference>
<proteinExistence type="inferred from homology"/>
<reference evidence="8 9" key="1">
    <citation type="journal article" date="2012" name="Eukaryot. Cell">
        <title>Draft genome sequence of Wickerhamomyces ciferrii NRRL Y-1031 F-60-10.</title>
        <authorList>
            <person name="Schneider J."/>
            <person name="Andrea H."/>
            <person name="Blom J."/>
            <person name="Jaenicke S."/>
            <person name="Ruckert C."/>
            <person name="Schorsch C."/>
            <person name="Szczepanowski R."/>
            <person name="Farwick M."/>
            <person name="Goesmann A."/>
            <person name="Puhler A."/>
            <person name="Schaffer S."/>
            <person name="Tauch A."/>
            <person name="Kohler T."/>
            <person name="Brinkrolf K."/>
        </authorList>
    </citation>
    <scope>NUCLEOTIDE SEQUENCE [LARGE SCALE GENOMIC DNA]</scope>
    <source>
        <strain evidence="9">ATCC 14091 / BCRC 22168 / CBS 111 / JCM 3599 / NBRC 0793 / NRRL Y-1031 F-60-10</strain>
    </source>
</reference>
<sequence>MRYIIPLLIIIISYYYYYQQQQQTMNKLPVIIIGTGLSGLSTSFKLLEQKIPVVLVDKLTKFGGNSIKASSGINGIQTNTQLQQGVQDSFEEFLNDTVKSSGFKGDLDLQKKLVSGSNRAINWLQKDIGVGLDLVNRLGGHSHERTHRSTGIPPGFEIISKLKSKILEYEDQGLELMMGWKLIDIKIEKGQIQGVFLQNEQREIKYIKTNHLIMATGGFSYSQELLSKYRPDLINFPTTNGEQTLGEGQILLEKIGAQLIDMDKIQIHPTGFINPSDPENRWKFLAAESLRGIGGVLLNIDQLERFIDELTTRDKVTEGILKQKDQKAYLVLNEDMYLDFKFQLDFYIKQGLVKKGTLKELFNEDSTKVHNVLINYSQNEIDPLGRSFKAHSFNNITVDTEIYLATITPVVHFTMGGVKINSEGQVLDTQGQLIQGLFAVGEISGGVHGENRLGGNSLLECVVFGLGVGEFIGGRY</sequence>
<dbReference type="AlphaFoldDB" id="K0KII7"/>
<evidence type="ECO:0000256" key="3">
    <source>
        <dbReference type="ARBA" id="ARBA00022827"/>
    </source>
</evidence>
<dbReference type="PANTHER" id="PTHR43400">
    <property type="entry name" value="FUMARATE REDUCTASE"/>
    <property type="match status" value="1"/>
</dbReference>
<name>K0KII7_WICCF</name>
<evidence type="ECO:0000256" key="1">
    <source>
        <dbReference type="ARBA" id="ARBA00008040"/>
    </source>
</evidence>
<keyword evidence="9" id="KW-1185">Reference proteome</keyword>
<dbReference type="STRING" id="1206466.K0KII7"/>
<dbReference type="InParanoid" id="K0KII7"/>
<comment type="similarity">
    <text evidence="1 6">Belongs to the FAD-dependent oxidoreductase 2 family. FRD/SDH subfamily.</text>
</comment>
<dbReference type="InterPro" id="IPR036188">
    <property type="entry name" value="FAD/NAD-bd_sf"/>
</dbReference>
<evidence type="ECO:0000313" key="8">
    <source>
        <dbReference type="EMBL" id="CCH45035.1"/>
    </source>
</evidence>
<dbReference type="InterPro" id="IPR010960">
    <property type="entry name" value="Flavocytochrome_c"/>
</dbReference>
<keyword evidence="4 6" id="KW-0560">Oxidoreductase</keyword>
<feature type="domain" description="FAD-dependent oxidoreductase 2 FAD-binding" evidence="7">
    <location>
        <begin position="30"/>
        <end position="458"/>
    </location>
</feature>
<dbReference type="HOGENOM" id="CLU_011398_4_5_1"/>
<evidence type="ECO:0000259" key="7">
    <source>
        <dbReference type="Pfam" id="PF00890"/>
    </source>
</evidence>
<organism evidence="8 9">
    <name type="scientific">Wickerhamomyces ciferrii (strain ATCC 14091 / BCRC 22168 / CBS 111 / JCM 3599 / NBRC 0793 / NRRL Y-1031 F-60-10)</name>
    <name type="common">Yeast</name>
    <name type="synonym">Pichia ciferrii</name>
    <dbReference type="NCBI Taxonomy" id="1206466"/>
    <lineage>
        <taxon>Eukaryota</taxon>
        <taxon>Fungi</taxon>
        <taxon>Dikarya</taxon>
        <taxon>Ascomycota</taxon>
        <taxon>Saccharomycotina</taxon>
        <taxon>Saccharomycetes</taxon>
        <taxon>Phaffomycetales</taxon>
        <taxon>Wickerhamomycetaceae</taxon>
        <taxon>Wickerhamomyces</taxon>
    </lineage>
</organism>